<keyword evidence="3" id="KW-1185">Reference proteome</keyword>
<dbReference type="EMBL" id="JABAIV010000001">
    <property type="protein sequence ID" value="NNG21741.1"/>
    <property type="molecule type" value="Genomic_DNA"/>
</dbReference>
<keyword evidence="1" id="KW-0472">Membrane</keyword>
<gene>
    <name evidence="2" type="ORF">HGB41_01795</name>
</gene>
<sequence length="60" mass="6311">MIRTPSQIWGVPVLLAVLTTIGLVSALLGDGVWDLVSAVALGAPVAVGVWYSLRRAPARR</sequence>
<comment type="caution">
    <text evidence="2">The sequence shown here is derived from an EMBL/GenBank/DDBJ whole genome shotgun (WGS) entry which is preliminary data.</text>
</comment>
<proteinExistence type="predicted"/>
<dbReference type="RefSeq" id="WP_171080493.1">
    <property type="nucleotide sequence ID" value="NZ_JABAIV010000001.1"/>
</dbReference>
<feature type="transmembrane region" description="Helical" evidence="1">
    <location>
        <begin position="7"/>
        <end position="29"/>
    </location>
</feature>
<evidence type="ECO:0000313" key="3">
    <source>
        <dbReference type="Proteomes" id="UP000533905"/>
    </source>
</evidence>
<feature type="transmembrane region" description="Helical" evidence="1">
    <location>
        <begin position="35"/>
        <end position="53"/>
    </location>
</feature>
<protein>
    <recommendedName>
        <fullName evidence="4">DUF4175 domain-containing protein</fullName>
    </recommendedName>
</protein>
<keyword evidence="1" id="KW-1133">Transmembrane helix</keyword>
<accession>A0A7Y2JVM1</accession>
<name>A0A7Y2JVM1_9BURK</name>
<evidence type="ECO:0008006" key="4">
    <source>
        <dbReference type="Google" id="ProtNLM"/>
    </source>
</evidence>
<dbReference type="AlphaFoldDB" id="A0A7Y2JVM1"/>
<evidence type="ECO:0000256" key="1">
    <source>
        <dbReference type="SAM" id="Phobius"/>
    </source>
</evidence>
<evidence type="ECO:0000313" key="2">
    <source>
        <dbReference type="EMBL" id="NNG21741.1"/>
    </source>
</evidence>
<keyword evidence="1" id="KW-0812">Transmembrane</keyword>
<reference evidence="2 3" key="1">
    <citation type="submission" date="2020-04" db="EMBL/GenBank/DDBJ databases">
        <title>Massilia sp. nov., a cold adapted bacteria isolated from Arctic soil.</title>
        <authorList>
            <person name="Son J."/>
            <person name="Ka J.-O."/>
        </authorList>
    </citation>
    <scope>NUCLEOTIDE SEQUENCE [LARGE SCALE GENOMIC DNA]</scope>
    <source>
        <strain evidence="2 3">ML15P13</strain>
    </source>
</reference>
<organism evidence="2 3">
    <name type="scientific">Telluria aromaticivorans</name>
    <dbReference type="NCBI Taxonomy" id="2725995"/>
    <lineage>
        <taxon>Bacteria</taxon>
        <taxon>Pseudomonadati</taxon>
        <taxon>Pseudomonadota</taxon>
        <taxon>Betaproteobacteria</taxon>
        <taxon>Burkholderiales</taxon>
        <taxon>Oxalobacteraceae</taxon>
        <taxon>Telluria group</taxon>
        <taxon>Telluria</taxon>
    </lineage>
</organism>
<dbReference type="Proteomes" id="UP000533905">
    <property type="component" value="Unassembled WGS sequence"/>
</dbReference>